<dbReference type="Proteomes" id="UP000187012">
    <property type="component" value="Unassembled WGS sequence"/>
</dbReference>
<proteinExistence type="predicted"/>
<dbReference type="GO" id="GO:0016787">
    <property type="term" value="F:hydrolase activity"/>
    <property type="evidence" value="ECO:0007669"/>
    <property type="project" value="InterPro"/>
</dbReference>
<protein>
    <recommendedName>
        <fullName evidence="1">Hydantoinase A/oxoprolinase domain-containing protein</fullName>
    </recommendedName>
</protein>
<dbReference type="STRING" id="1247936.BN2475_440070"/>
<dbReference type="AlphaFoldDB" id="A0A1N7S8K8"/>
<evidence type="ECO:0000313" key="2">
    <source>
        <dbReference type="EMBL" id="SIT43652.1"/>
    </source>
</evidence>
<sequence length="81" mass="8689">MAAQSAVPMDVCCAICPRGSGARPGFAWGEHGGTRPKLTDAYLLLGLIRPDYCLERRVTLYLATAQAATRRHSGPCRSARA</sequence>
<gene>
    <name evidence="2" type="ORF">BN2475_440070</name>
</gene>
<dbReference type="EMBL" id="CYGX02000044">
    <property type="protein sequence ID" value="SIT43652.1"/>
    <property type="molecule type" value="Genomic_DNA"/>
</dbReference>
<dbReference type="Pfam" id="PF01968">
    <property type="entry name" value="Hydantoinase_A"/>
    <property type="match status" value="1"/>
</dbReference>
<accession>A0A1N7S8K8</accession>
<reference evidence="2 3" key="1">
    <citation type="submission" date="2016-12" db="EMBL/GenBank/DDBJ databases">
        <authorList>
            <person name="Song W.-J."/>
            <person name="Kurnit D.M."/>
        </authorList>
    </citation>
    <scope>NUCLEOTIDE SEQUENCE [LARGE SCALE GENOMIC DNA]</scope>
    <source>
        <strain evidence="2 3">STM7296</strain>
    </source>
</reference>
<name>A0A1N7S8K8_9BURK</name>
<organism evidence="2 3">
    <name type="scientific">Paraburkholderia ribeironis</name>
    <dbReference type="NCBI Taxonomy" id="1247936"/>
    <lineage>
        <taxon>Bacteria</taxon>
        <taxon>Pseudomonadati</taxon>
        <taxon>Pseudomonadota</taxon>
        <taxon>Betaproteobacteria</taxon>
        <taxon>Burkholderiales</taxon>
        <taxon>Burkholderiaceae</taxon>
        <taxon>Paraburkholderia</taxon>
    </lineage>
</organism>
<dbReference type="InterPro" id="IPR002821">
    <property type="entry name" value="Hydantoinase_A"/>
</dbReference>
<feature type="domain" description="Hydantoinase A/oxoprolinase" evidence="1">
    <location>
        <begin position="15"/>
        <end position="65"/>
    </location>
</feature>
<keyword evidence="3" id="KW-1185">Reference proteome</keyword>
<evidence type="ECO:0000313" key="3">
    <source>
        <dbReference type="Proteomes" id="UP000187012"/>
    </source>
</evidence>
<evidence type="ECO:0000259" key="1">
    <source>
        <dbReference type="Pfam" id="PF01968"/>
    </source>
</evidence>